<keyword evidence="1 5" id="KW-0560">Oxidoreductase</keyword>
<dbReference type="GO" id="GO:0016491">
    <property type="term" value="F:oxidoreductase activity"/>
    <property type="evidence" value="ECO:0007669"/>
    <property type="project" value="UniProtKB-KW"/>
</dbReference>
<accession>A0ABV3QTI0</accession>
<dbReference type="PANTHER" id="PTHR22981">
    <property type="entry name" value="3-HYDROXYISOBUTYRATE DEHYDROGENASE-RELATED"/>
    <property type="match status" value="1"/>
</dbReference>
<dbReference type="PIRSF" id="PIRSF000103">
    <property type="entry name" value="HIBADH"/>
    <property type="match status" value="1"/>
</dbReference>
<evidence type="ECO:0000259" key="3">
    <source>
        <dbReference type="Pfam" id="PF03446"/>
    </source>
</evidence>
<dbReference type="Pfam" id="PF03446">
    <property type="entry name" value="NAD_binding_2"/>
    <property type="match status" value="1"/>
</dbReference>
<dbReference type="Pfam" id="PF14833">
    <property type="entry name" value="NAD_binding_11"/>
    <property type="match status" value="1"/>
</dbReference>
<dbReference type="SUPFAM" id="SSF51735">
    <property type="entry name" value="NAD(P)-binding Rossmann-fold domains"/>
    <property type="match status" value="1"/>
</dbReference>
<dbReference type="Proteomes" id="UP001556196">
    <property type="component" value="Unassembled WGS sequence"/>
</dbReference>
<dbReference type="PROSITE" id="PS00895">
    <property type="entry name" value="3_HYDROXYISOBUT_DH"/>
    <property type="match status" value="1"/>
</dbReference>
<keyword evidence="2" id="KW-0520">NAD</keyword>
<dbReference type="InterPro" id="IPR006115">
    <property type="entry name" value="6PGDH_NADP-bd"/>
</dbReference>
<dbReference type="Gene3D" id="3.40.50.720">
    <property type="entry name" value="NAD(P)-binding Rossmann-like Domain"/>
    <property type="match status" value="1"/>
</dbReference>
<evidence type="ECO:0000313" key="6">
    <source>
        <dbReference type="Proteomes" id="UP001556196"/>
    </source>
</evidence>
<evidence type="ECO:0000256" key="2">
    <source>
        <dbReference type="ARBA" id="ARBA00023027"/>
    </source>
</evidence>
<evidence type="ECO:0000313" key="5">
    <source>
        <dbReference type="EMBL" id="MEW9804375.1"/>
    </source>
</evidence>
<dbReference type="InterPro" id="IPR029154">
    <property type="entry name" value="HIBADH-like_NADP-bd"/>
</dbReference>
<proteinExistence type="predicted"/>
<feature type="domain" description="3-hydroxyisobutyrate dehydrogenase-like NAD-binding" evidence="4">
    <location>
        <begin position="175"/>
        <end position="296"/>
    </location>
</feature>
<dbReference type="InterPro" id="IPR015815">
    <property type="entry name" value="HIBADH-related"/>
</dbReference>
<dbReference type="EMBL" id="JBFOCI010000001">
    <property type="protein sequence ID" value="MEW9804375.1"/>
    <property type="molecule type" value="Genomic_DNA"/>
</dbReference>
<evidence type="ECO:0000256" key="1">
    <source>
        <dbReference type="ARBA" id="ARBA00023002"/>
    </source>
</evidence>
<dbReference type="InterPro" id="IPR013328">
    <property type="entry name" value="6PGD_dom2"/>
</dbReference>
<dbReference type="EC" id="1.1.-.-" evidence="5"/>
<dbReference type="SUPFAM" id="SSF48179">
    <property type="entry name" value="6-phosphogluconate dehydrogenase C-terminal domain-like"/>
    <property type="match status" value="1"/>
</dbReference>
<feature type="domain" description="6-phosphogluconate dehydrogenase NADP-binding" evidence="3">
    <location>
        <begin position="14"/>
        <end position="172"/>
    </location>
</feature>
<dbReference type="RefSeq" id="WP_367721432.1">
    <property type="nucleotide sequence ID" value="NZ_JBFOCI010000001.1"/>
</dbReference>
<organism evidence="5 6">
    <name type="scientific">Mesorhizobium marinum</name>
    <dbReference type="NCBI Taxonomy" id="3228790"/>
    <lineage>
        <taxon>Bacteria</taxon>
        <taxon>Pseudomonadati</taxon>
        <taxon>Pseudomonadota</taxon>
        <taxon>Alphaproteobacteria</taxon>
        <taxon>Hyphomicrobiales</taxon>
        <taxon>Phyllobacteriaceae</taxon>
        <taxon>Mesorhizobium</taxon>
    </lineage>
</organism>
<name>A0ABV3QTI0_9HYPH</name>
<protein>
    <submittedName>
        <fullName evidence="5">NAD(P)-dependent oxidoreductase</fullName>
        <ecNumber evidence="5">1.1.-.-</ecNumber>
    </submittedName>
</protein>
<dbReference type="InterPro" id="IPR036291">
    <property type="entry name" value="NAD(P)-bd_dom_sf"/>
</dbReference>
<reference evidence="5 6" key="1">
    <citation type="submission" date="2024-06" db="EMBL/GenBank/DDBJ databases">
        <authorList>
            <person name="Tuo L."/>
        </authorList>
    </citation>
    <scope>NUCLEOTIDE SEQUENCE [LARGE SCALE GENOMIC DNA]</scope>
    <source>
        <strain evidence="5 6">ZMM04-5</strain>
    </source>
</reference>
<dbReference type="Gene3D" id="1.10.1040.10">
    <property type="entry name" value="N-(1-d-carboxylethyl)-l-norvaline Dehydrogenase, domain 2"/>
    <property type="match status" value="1"/>
</dbReference>
<sequence length="303" mass="30451">MTDRTRHVGATGPVAFVGLGMMGLPMATRLLEAGFAVQGSDLSVDARNAFAAKGGKAFSTAREAADGASIVITMLPDGKIVREALLGSGGVAGVVARGGLVVDMSSSAPMQTRRLAGDLAAMGLSLVDAPVSGGVRRAQDGSLAIMAGGDAADIERARPLFEAMGRSIFATGPVGSGHAVKALNNYVSAAGLAAACEAAIVAGRFGVDPAVLVDVLNASTGRNNSTEVKMKPFVLSGTFASAFSMALMAKDLRTAAELADDLGIDAAGARGAAALWTQASEELGPGADHTEIYRYLAARGGKA</sequence>
<comment type="caution">
    <text evidence="5">The sequence shown here is derived from an EMBL/GenBank/DDBJ whole genome shotgun (WGS) entry which is preliminary data.</text>
</comment>
<dbReference type="InterPro" id="IPR002204">
    <property type="entry name" value="3-OH-isobutyrate_DH-rel_CS"/>
</dbReference>
<keyword evidence="6" id="KW-1185">Reference proteome</keyword>
<gene>
    <name evidence="5" type="ORF">ABUE31_00060</name>
</gene>
<evidence type="ECO:0000259" key="4">
    <source>
        <dbReference type="Pfam" id="PF14833"/>
    </source>
</evidence>
<dbReference type="InterPro" id="IPR008927">
    <property type="entry name" value="6-PGluconate_DH-like_C_sf"/>
</dbReference>
<dbReference type="PANTHER" id="PTHR22981:SF7">
    <property type="entry name" value="3-HYDROXYISOBUTYRATE DEHYDROGENASE, MITOCHONDRIAL"/>
    <property type="match status" value="1"/>
</dbReference>